<reference evidence="1 2" key="1">
    <citation type="submission" date="2020-04" db="EMBL/GenBank/DDBJ databases">
        <authorList>
            <person name="De Canck E."/>
        </authorList>
    </citation>
    <scope>NUCLEOTIDE SEQUENCE [LARGE SCALE GENOMIC DNA]</scope>
    <source>
        <strain evidence="1 2">LMG 29542</strain>
    </source>
</reference>
<dbReference type="Proteomes" id="UP000494363">
    <property type="component" value="Unassembled WGS sequence"/>
</dbReference>
<evidence type="ECO:0000313" key="1">
    <source>
        <dbReference type="EMBL" id="CAB3774359.1"/>
    </source>
</evidence>
<dbReference type="AlphaFoldDB" id="A0A6J5F6D6"/>
<sequence length="34" mass="3939">MHPVDGGLHVVYKDFHIYSKHQPIGPDQLDHDSR</sequence>
<evidence type="ECO:0000313" key="2">
    <source>
        <dbReference type="Proteomes" id="UP000494363"/>
    </source>
</evidence>
<gene>
    <name evidence="1" type="ORF">LMG29542_07748</name>
</gene>
<protein>
    <submittedName>
        <fullName evidence="1">Uncharacterized protein</fullName>
    </submittedName>
</protein>
<proteinExistence type="predicted"/>
<organism evidence="1 2">
    <name type="scientific">Paraburkholderia humisilvae</name>
    <dbReference type="NCBI Taxonomy" id="627669"/>
    <lineage>
        <taxon>Bacteria</taxon>
        <taxon>Pseudomonadati</taxon>
        <taxon>Pseudomonadota</taxon>
        <taxon>Betaproteobacteria</taxon>
        <taxon>Burkholderiales</taxon>
        <taxon>Burkholderiaceae</taxon>
        <taxon>Paraburkholderia</taxon>
    </lineage>
</organism>
<dbReference type="EMBL" id="CADIKH010000110">
    <property type="protein sequence ID" value="CAB3774359.1"/>
    <property type="molecule type" value="Genomic_DNA"/>
</dbReference>
<keyword evidence="2" id="KW-1185">Reference proteome</keyword>
<name>A0A6J5F6D6_9BURK</name>
<accession>A0A6J5F6D6</accession>